<proteinExistence type="predicted"/>
<dbReference type="AlphaFoldDB" id="A0A6J4PVE3"/>
<reference evidence="2" key="1">
    <citation type="submission" date="2020-02" db="EMBL/GenBank/DDBJ databases">
        <authorList>
            <person name="Meier V. D."/>
        </authorList>
    </citation>
    <scope>NUCLEOTIDE SEQUENCE</scope>
    <source>
        <strain evidence="2">AVDCRST_MAG82</strain>
    </source>
</reference>
<feature type="region of interest" description="Disordered" evidence="1">
    <location>
        <begin position="29"/>
        <end position="64"/>
    </location>
</feature>
<dbReference type="EMBL" id="CADCVA010000199">
    <property type="protein sequence ID" value="CAA9420708.1"/>
    <property type="molecule type" value="Genomic_DNA"/>
</dbReference>
<evidence type="ECO:0000313" key="2">
    <source>
        <dbReference type="EMBL" id="CAA9420708.1"/>
    </source>
</evidence>
<organism evidence="2">
    <name type="scientific">uncultured Rubrobacteraceae bacterium</name>
    <dbReference type="NCBI Taxonomy" id="349277"/>
    <lineage>
        <taxon>Bacteria</taxon>
        <taxon>Bacillati</taxon>
        <taxon>Actinomycetota</taxon>
        <taxon>Rubrobacteria</taxon>
        <taxon>Rubrobacterales</taxon>
        <taxon>Rubrobacteraceae</taxon>
        <taxon>environmental samples</taxon>
    </lineage>
</organism>
<name>A0A6J4PVE3_9ACTN</name>
<gene>
    <name evidence="2" type="ORF">AVDCRST_MAG82-1414</name>
</gene>
<evidence type="ECO:0000256" key="1">
    <source>
        <dbReference type="SAM" id="MobiDB-lite"/>
    </source>
</evidence>
<sequence>PLQRAPPYPSREPLRHLLLHHRGVLEPAARPHPLLRAGGAPDPVLRPWHRSHAQVREGRNPQRV</sequence>
<protein>
    <submittedName>
        <fullName evidence="2">Uncharacterized protein</fullName>
    </submittedName>
</protein>
<feature type="compositionally biased region" description="Basic and acidic residues" evidence="1">
    <location>
        <begin position="54"/>
        <end position="64"/>
    </location>
</feature>
<feature type="non-terminal residue" evidence="2">
    <location>
        <position position="1"/>
    </location>
</feature>
<accession>A0A6J4PVE3</accession>
<feature type="non-terminal residue" evidence="2">
    <location>
        <position position="64"/>
    </location>
</feature>